<protein>
    <submittedName>
        <fullName evidence="1">Uncharacterized protein</fullName>
    </submittedName>
</protein>
<proteinExistence type="predicted"/>
<accession>A0AAD7X285</accession>
<dbReference type="AlphaFoldDB" id="A0AAD7X285"/>
<comment type="caution">
    <text evidence="1">The sequence shown here is derived from an EMBL/GenBank/DDBJ whole genome shotgun (WGS) entry which is preliminary data.</text>
</comment>
<keyword evidence="2" id="KW-1185">Reference proteome</keyword>
<evidence type="ECO:0000313" key="1">
    <source>
        <dbReference type="EMBL" id="KAJ8416729.1"/>
    </source>
</evidence>
<organism evidence="1 2">
    <name type="scientific">Aldrovandia affinis</name>
    <dbReference type="NCBI Taxonomy" id="143900"/>
    <lineage>
        <taxon>Eukaryota</taxon>
        <taxon>Metazoa</taxon>
        <taxon>Chordata</taxon>
        <taxon>Craniata</taxon>
        <taxon>Vertebrata</taxon>
        <taxon>Euteleostomi</taxon>
        <taxon>Actinopterygii</taxon>
        <taxon>Neopterygii</taxon>
        <taxon>Teleostei</taxon>
        <taxon>Notacanthiformes</taxon>
        <taxon>Halosauridae</taxon>
        <taxon>Aldrovandia</taxon>
    </lineage>
</organism>
<dbReference type="EMBL" id="JAINUG010000005">
    <property type="protein sequence ID" value="KAJ8416729.1"/>
    <property type="molecule type" value="Genomic_DNA"/>
</dbReference>
<gene>
    <name evidence="1" type="ORF">AAFF_G00326070</name>
</gene>
<name>A0AAD7X285_9TELE</name>
<reference evidence="1" key="1">
    <citation type="journal article" date="2023" name="Science">
        <title>Genome structures resolve the early diversification of teleost fishes.</title>
        <authorList>
            <person name="Parey E."/>
            <person name="Louis A."/>
            <person name="Montfort J."/>
            <person name="Bouchez O."/>
            <person name="Roques C."/>
            <person name="Iampietro C."/>
            <person name="Lluch J."/>
            <person name="Castinel A."/>
            <person name="Donnadieu C."/>
            <person name="Desvignes T."/>
            <person name="Floi Bucao C."/>
            <person name="Jouanno E."/>
            <person name="Wen M."/>
            <person name="Mejri S."/>
            <person name="Dirks R."/>
            <person name="Jansen H."/>
            <person name="Henkel C."/>
            <person name="Chen W.J."/>
            <person name="Zahm M."/>
            <person name="Cabau C."/>
            <person name="Klopp C."/>
            <person name="Thompson A.W."/>
            <person name="Robinson-Rechavi M."/>
            <person name="Braasch I."/>
            <person name="Lecointre G."/>
            <person name="Bobe J."/>
            <person name="Postlethwait J.H."/>
            <person name="Berthelot C."/>
            <person name="Roest Crollius H."/>
            <person name="Guiguen Y."/>
        </authorList>
    </citation>
    <scope>NUCLEOTIDE SEQUENCE</scope>
    <source>
        <strain evidence="1">NC1722</strain>
    </source>
</reference>
<dbReference type="Proteomes" id="UP001221898">
    <property type="component" value="Unassembled WGS sequence"/>
</dbReference>
<evidence type="ECO:0000313" key="2">
    <source>
        <dbReference type="Proteomes" id="UP001221898"/>
    </source>
</evidence>
<sequence>MIGRFDFIVWRRESGRNLLNSSVRLICQQKKGSYWLQRNESCLHIAYQGHKSGVPRSLRDPSRSTGC</sequence>